<dbReference type="AlphaFoldDB" id="A0A159ZUM7"/>
<dbReference type="Proteomes" id="UP000076083">
    <property type="component" value="Chromosome"/>
</dbReference>
<name>A0A159ZUM7_PSEFL</name>
<proteinExistence type="predicted"/>
<evidence type="ECO:0000313" key="2">
    <source>
        <dbReference type="Proteomes" id="UP000076083"/>
    </source>
</evidence>
<evidence type="ECO:0000313" key="1">
    <source>
        <dbReference type="EMBL" id="AMZ70684.1"/>
    </source>
</evidence>
<reference evidence="2" key="1">
    <citation type="submission" date="2016-04" db="EMBL/GenBank/DDBJ databases">
        <authorList>
            <person name="Ray J."/>
            <person name="Price M."/>
            <person name="Deutschbauer A."/>
        </authorList>
    </citation>
    <scope>NUCLEOTIDE SEQUENCE [LARGE SCALE GENOMIC DNA]</scope>
    <source>
        <strain evidence="2">FW300-N2E2</strain>
    </source>
</reference>
<reference evidence="1 2" key="2">
    <citation type="journal article" date="2018" name="Nature">
        <title>Mutant phenotypes for thousands of bacterial genes of unknown function.</title>
        <authorList>
            <person name="Price M.N."/>
            <person name="Wetmore K.M."/>
            <person name="Waters R.J."/>
            <person name="Callaghan M."/>
            <person name="Ray J."/>
            <person name="Liu H."/>
            <person name="Kuehl J.V."/>
            <person name="Melnyk R.A."/>
            <person name="Lamson J.S."/>
            <person name="Suh Y."/>
            <person name="Carlson H.K."/>
            <person name="Esquivel Z."/>
            <person name="Sadeeshkumar H."/>
            <person name="Chakraborty R."/>
            <person name="Zane G.M."/>
            <person name="Rubin B.E."/>
            <person name="Wall J.D."/>
            <person name="Visel A."/>
            <person name="Bristow J."/>
            <person name="Blow M.J."/>
            <person name="Arkin A.P."/>
            <person name="Deutschbauer A.M."/>
        </authorList>
    </citation>
    <scope>NUCLEOTIDE SEQUENCE [LARGE SCALE GENOMIC DNA]</scope>
    <source>
        <strain evidence="1 2">FW300-N2E2</strain>
    </source>
</reference>
<accession>A0A159ZUM7</accession>
<protein>
    <submittedName>
        <fullName evidence="1">Uncharacterized protein</fullName>
    </submittedName>
</protein>
<organism evidence="1 2">
    <name type="scientific">Pseudomonas fluorescens</name>
    <dbReference type="NCBI Taxonomy" id="294"/>
    <lineage>
        <taxon>Bacteria</taxon>
        <taxon>Pseudomonadati</taxon>
        <taxon>Pseudomonadota</taxon>
        <taxon>Gammaproteobacteria</taxon>
        <taxon>Pseudomonadales</taxon>
        <taxon>Pseudomonadaceae</taxon>
        <taxon>Pseudomonas</taxon>
    </lineage>
</organism>
<sequence>MSTDFIAGLSQSLLNNASESIFPTIAPKLSDTANIPDANASLTWSVSAPPTFSLAASGSGQTFMVSMPVELSVTVAGGDPTSSTVGANASARATVDGNGVVRLSVTDINFVTDDPFVNEILDALKSDIASRVNSLISAIAIPLGPVNGITFAGYALLIDGGNAYAAGGLFSPVAISQKQPPSNGGFNLVLTEPLIQQVVANLWWSTVQKTYSASGAVVHLNSYSASVNNGNLTLTLNLSGSYSLGPADWDISISPVTATLQVVVDAQRNIRISGGSVSRPSVNITPSNFWAWMATLGGGVISSITLAILNDVVGGQIQETIQGQLAQTLLQIPDLSGNFEGFTLQVTPENLNITGVGNQILLTGTASVTAS</sequence>
<dbReference type="EMBL" id="CP015225">
    <property type="protein sequence ID" value="AMZ70684.1"/>
    <property type="molecule type" value="Genomic_DNA"/>
</dbReference>
<gene>
    <name evidence="1" type="ORF">TK06_06055</name>
</gene>
<dbReference type="RefSeq" id="WP_063321280.1">
    <property type="nucleotide sequence ID" value="NZ_CP015225.1"/>
</dbReference>